<dbReference type="GO" id="GO:0016884">
    <property type="term" value="F:carbon-nitrogen ligase activity, with glutamine as amido-N-donor"/>
    <property type="evidence" value="ECO:0007669"/>
    <property type="project" value="UniProtKB-UniRule"/>
</dbReference>
<protein>
    <recommendedName>
        <fullName evidence="1">Altered inheritance of mitochondria protein 41</fullName>
    </recommendedName>
</protein>
<evidence type="ECO:0000313" key="2">
    <source>
        <dbReference type="EMBL" id="KAJ5080893.1"/>
    </source>
</evidence>
<dbReference type="InterPro" id="IPR019004">
    <property type="entry name" value="YqeY/Aim41"/>
</dbReference>
<comment type="subcellular location">
    <subcellularLocation>
        <location evidence="1">Mitochondrion</location>
    </subcellularLocation>
</comment>
<reference evidence="2" key="1">
    <citation type="submission" date="2022-11" db="EMBL/GenBank/DDBJ databases">
        <authorList>
            <person name="Petersen C."/>
        </authorList>
    </citation>
    <scope>NUCLEOTIDE SEQUENCE</scope>
    <source>
        <strain evidence="2">IBT 30069</strain>
    </source>
</reference>
<dbReference type="Gene3D" id="1.10.1510.10">
    <property type="entry name" value="Uncharacterised protein YqeY/AIM41 PF09424, N-terminal domain"/>
    <property type="match status" value="1"/>
</dbReference>
<gene>
    <name evidence="1" type="primary">AIM41</name>
    <name evidence="2" type="ORF">N7456_013603</name>
</gene>
<comment type="caution">
    <text evidence="2">The sequence shown here is derived from an EMBL/GenBank/DDBJ whole genome shotgun (WGS) entry which is preliminary data.</text>
</comment>
<dbReference type="InterPro" id="IPR042184">
    <property type="entry name" value="YqeY/Aim41_N"/>
</dbReference>
<reference evidence="2" key="2">
    <citation type="journal article" date="2023" name="IMA Fungus">
        <title>Comparative genomic study of the Penicillium genus elucidates a diverse pangenome and 15 lateral gene transfer events.</title>
        <authorList>
            <person name="Petersen C."/>
            <person name="Sorensen T."/>
            <person name="Nielsen M.R."/>
            <person name="Sondergaard T.E."/>
            <person name="Sorensen J.L."/>
            <person name="Fitzpatrick D.A."/>
            <person name="Frisvad J.C."/>
            <person name="Nielsen K.L."/>
        </authorList>
    </citation>
    <scope>NUCLEOTIDE SEQUENCE</scope>
    <source>
        <strain evidence="2">IBT 30069</strain>
    </source>
</reference>
<dbReference type="AlphaFoldDB" id="A0A9W9JST3"/>
<dbReference type="EMBL" id="JAPQKH010000012">
    <property type="protein sequence ID" value="KAJ5080893.1"/>
    <property type="molecule type" value="Genomic_DNA"/>
</dbReference>
<dbReference type="InterPro" id="IPR023168">
    <property type="entry name" value="GatB_Yqey_C_2"/>
</dbReference>
<dbReference type="GO" id="GO:0005739">
    <property type="term" value="C:mitochondrion"/>
    <property type="evidence" value="ECO:0007669"/>
    <property type="project" value="UniProtKB-SubCell"/>
</dbReference>
<keyword evidence="1" id="KW-0496">Mitochondrion</keyword>
<name>A0A9W9JST3_9EURO</name>
<sequence length="178" mass="19087">MFRALRFTSAAPLRQVRWNSTATTPPLMATLRADLKTAMRAKDTARLNVLRALISETNNAAKTSSPIQTDIQLLSLIRKRAAAAADAAQQFAAAERADLKAKEDEQVTILEEYAGQVKTLSAEEVEAIVTQQIATIKEAGGKLDFGQVLKALFAPSGALDGKPADRKEVAALVKKALA</sequence>
<dbReference type="SUPFAM" id="SSF89095">
    <property type="entry name" value="GatB/YqeY motif"/>
    <property type="match status" value="1"/>
</dbReference>
<dbReference type="InterPro" id="IPR003789">
    <property type="entry name" value="Asn/Gln_tRNA_amidoTrase-B-like"/>
</dbReference>
<keyword evidence="3" id="KW-1185">Reference proteome</keyword>
<dbReference type="PANTHER" id="PTHR28055:SF1">
    <property type="entry name" value="ALTERED INHERITANCE OF MITOCHONDRIA PROTEIN 41, MITOCHONDRIAL"/>
    <property type="match status" value="1"/>
</dbReference>
<proteinExistence type="inferred from homology"/>
<dbReference type="PANTHER" id="PTHR28055">
    <property type="entry name" value="ALTERED INHERITANCE OF MITOCHONDRIA PROTEIN 41, MITOCHONDRIAL"/>
    <property type="match status" value="1"/>
</dbReference>
<dbReference type="Proteomes" id="UP001149165">
    <property type="component" value="Unassembled WGS sequence"/>
</dbReference>
<evidence type="ECO:0000256" key="1">
    <source>
        <dbReference type="RuleBase" id="RU365099"/>
    </source>
</evidence>
<dbReference type="OrthoDB" id="538640at2759"/>
<dbReference type="Pfam" id="PF09424">
    <property type="entry name" value="YqeY"/>
    <property type="match status" value="1"/>
</dbReference>
<accession>A0A9W9JST3</accession>
<organism evidence="2 3">
    <name type="scientific">Penicillium angulare</name>
    <dbReference type="NCBI Taxonomy" id="116970"/>
    <lineage>
        <taxon>Eukaryota</taxon>
        <taxon>Fungi</taxon>
        <taxon>Dikarya</taxon>
        <taxon>Ascomycota</taxon>
        <taxon>Pezizomycotina</taxon>
        <taxon>Eurotiomycetes</taxon>
        <taxon>Eurotiomycetidae</taxon>
        <taxon>Eurotiales</taxon>
        <taxon>Aspergillaceae</taxon>
        <taxon>Penicillium</taxon>
    </lineage>
</organism>
<evidence type="ECO:0000313" key="3">
    <source>
        <dbReference type="Proteomes" id="UP001149165"/>
    </source>
</evidence>
<comment type="similarity">
    <text evidence="1">Belongs to the AIM41 family.</text>
</comment>
<dbReference type="Gene3D" id="1.10.10.410">
    <property type="match status" value="1"/>
</dbReference>